<sequence length="183" mass="19120">MKIISNLILATLLFTACGGASSNDAFSASGAEQKLSPPGALETAAARAEVKIMHNGKVLASYLAASPDAALDKEYQTIGLNLSGSDTAKQMLMIVVEEQKAGVYPLDGSWDGKDKLSVMFINGVLPTPSLAFDKGELNITELTDKHCSGTFKGTGTAGSEKGYSVEAVFSKLPVVSSARDSRK</sequence>
<gene>
    <name evidence="2" type="ORF">AVDCRST_MAG74-1873</name>
</gene>
<evidence type="ECO:0000256" key="1">
    <source>
        <dbReference type="SAM" id="SignalP"/>
    </source>
</evidence>
<accession>A0A6J4P7X0</accession>
<dbReference type="AlphaFoldDB" id="A0A6J4P7X0"/>
<reference evidence="2" key="1">
    <citation type="submission" date="2020-02" db="EMBL/GenBank/DDBJ databases">
        <authorList>
            <person name="Meier V. D."/>
        </authorList>
    </citation>
    <scope>NUCLEOTIDE SEQUENCE</scope>
    <source>
        <strain evidence="2">AVDCRST_MAG74</strain>
    </source>
</reference>
<organism evidence="2">
    <name type="scientific">uncultured Pyrinomonadaceae bacterium</name>
    <dbReference type="NCBI Taxonomy" id="2283094"/>
    <lineage>
        <taxon>Bacteria</taxon>
        <taxon>Pseudomonadati</taxon>
        <taxon>Acidobacteriota</taxon>
        <taxon>Blastocatellia</taxon>
        <taxon>Blastocatellales</taxon>
        <taxon>Pyrinomonadaceae</taxon>
        <taxon>environmental samples</taxon>
    </lineage>
</organism>
<proteinExistence type="predicted"/>
<dbReference type="EMBL" id="CADCUR010000169">
    <property type="protein sequence ID" value="CAA9405872.1"/>
    <property type="molecule type" value="Genomic_DNA"/>
</dbReference>
<evidence type="ECO:0000313" key="2">
    <source>
        <dbReference type="EMBL" id="CAA9405872.1"/>
    </source>
</evidence>
<dbReference type="PROSITE" id="PS51257">
    <property type="entry name" value="PROKAR_LIPOPROTEIN"/>
    <property type="match status" value="1"/>
</dbReference>
<feature type="signal peptide" evidence="1">
    <location>
        <begin position="1"/>
        <end position="22"/>
    </location>
</feature>
<feature type="chain" id="PRO_5026940232" description="Lipoprotein" evidence="1">
    <location>
        <begin position="23"/>
        <end position="183"/>
    </location>
</feature>
<keyword evidence="1" id="KW-0732">Signal</keyword>
<name>A0A6J4P7X0_9BACT</name>
<evidence type="ECO:0008006" key="3">
    <source>
        <dbReference type="Google" id="ProtNLM"/>
    </source>
</evidence>
<protein>
    <recommendedName>
        <fullName evidence="3">Lipoprotein</fullName>
    </recommendedName>
</protein>